<keyword evidence="4" id="KW-0206">Cytoskeleton</keyword>
<dbReference type="EMBL" id="QKWP01000284">
    <property type="protein sequence ID" value="RIB22966.1"/>
    <property type="molecule type" value="Genomic_DNA"/>
</dbReference>
<evidence type="ECO:0008006" key="8">
    <source>
        <dbReference type="Google" id="ProtNLM"/>
    </source>
</evidence>
<evidence type="ECO:0000313" key="6">
    <source>
        <dbReference type="EMBL" id="RIB22966.1"/>
    </source>
</evidence>
<comment type="caution">
    <text evidence="6">The sequence shown here is derived from an EMBL/GenBank/DDBJ whole genome shotgun (WGS) entry which is preliminary data.</text>
</comment>
<gene>
    <name evidence="6" type="ORF">C2G38_2172531</name>
</gene>
<dbReference type="GO" id="GO:0003785">
    <property type="term" value="F:actin monomer binding"/>
    <property type="evidence" value="ECO:0007669"/>
    <property type="project" value="InterPro"/>
</dbReference>
<keyword evidence="7" id="KW-1185">Reference proteome</keyword>
<protein>
    <recommendedName>
        <fullName evidence="8">Thymosin beta</fullName>
    </recommendedName>
</protein>
<dbReference type="Gene3D" id="1.20.5.520">
    <property type="entry name" value="Single helix bin"/>
    <property type="match status" value="1"/>
</dbReference>
<comment type="subcellular location">
    <subcellularLocation>
        <location evidence="1">Cytoplasm</location>
        <location evidence="1">Cytoskeleton</location>
    </subcellularLocation>
</comment>
<dbReference type="Proteomes" id="UP000266673">
    <property type="component" value="Unassembled WGS sequence"/>
</dbReference>
<comment type="similarity">
    <text evidence="2">Belongs to the thymosin beta family.</text>
</comment>
<dbReference type="GO" id="GO:0007015">
    <property type="term" value="P:actin filament organization"/>
    <property type="evidence" value="ECO:0007669"/>
    <property type="project" value="InterPro"/>
</dbReference>
<sequence>MDQDKPPFAKEIEAKAGEIKENLKHVETEEKNKLPTKADIEQEKKETDKEGS</sequence>
<dbReference type="Pfam" id="PF01290">
    <property type="entry name" value="Thymosin"/>
    <property type="match status" value="1"/>
</dbReference>
<name>A0A397VVC4_9GLOM</name>
<proteinExistence type="inferred from homology"/>
<accession>A0A397VVC4</accession>
<feature type="region of interest" description="Disordered" evidence="5">
    <location>
        <begin position="1"/>
        <end position="52"/>
    </location>
</feature>
<organism evidence="6 7">
    <name type="scientific">Gigaspora rosea</name>
    <dbReference type="NCBI Taxonomy" id="44941"/>
    <lineage>
        <taxon>Eukaryota</taxon>
        <taxon>Fungi</taxon>
        <taxon>Fungi incertae sedis</taxon>
        <taxon>Mucoromycota</taxon>
        <taxon>Glomeromycotina</taxon>
        <taxon>Glomeromycetes</taxon>
        <taxon>Diversisporales</taxon>
        <taxon>Gigasporaceae</taxon>
        <taxon>Gigaspora</taxon>
    </lineage>
</organism>
<dbReference type="InterPro" id="IPR038386">
    <property type="entry name" value="Beta-thymosin_sf"/>
</dbReference>
<dbReference type="GO" id="GO:0005856">
    <property type="term" value="C:cytoskeleton"/>
    <property type="evidence" value="ECO:0007669"/>
    <property type="project" value="UniProtKB-SubCell"/>
</dbReference>
<dbReference type="OrthoDB" id="2437348at2759"/>
<keyword evidence="3" id="KW-0963">Cytoplasm</keyword>
<evidence type="ECO:0000256" key="1">
    <source>
        <dbReference type="ARBA" id="ARBA00004245"/>
    </source>
</evidence>
<reference evidence="6 7" key="1">
    <citation type="submission" date="2018-06" db="EMBL/GenBank/DDBJ databases">
        <title>Comparative genomics reveals the genomic features of Rhizophagus irregularis, R. cerebriforme, R. diaphanum and Gigaspora rosea, and their symbiotic lifestyle signature.</title>
        <authorList>
            <person name="Morin E."/>
            <person name="San Clemente H."/>
            <person name="Chen E.C.H."/>
            <person name="De La Providencia I."/>
            <person name="Hainaut M."/>
            <person name="Kuo A."/>
            <person name="Kohler A."/>
            <person name="Murat C."/>
            <person name="Tang N."/>
            <person name="Roy S."/>
            <person name="Loubradou J."/>
            <person name="Henrissat B."/>
            <person name="Grigoriev I.V."/>
            <person name="Corradi N."/>
            <person name="Roux C."/>
            <person name="Martin F.M."/>
        </authorList>
    </citation>
    <scope>NUCLEOTIDE SEQUENCE [LARGE SCALE GENOMIC DNA]</scope>
    <source>
        <strain evidence="6 7">DAOM 194757</strain>
    </source>
</reference>
<evidence type="ECO:0000256" key="3">
    <source>
        <dbReference type="ARBA" id="ARBA00022490"/>
    </source>
</evidence>
<dbReference type="AlphaFoldDB" id="A0A397VVC4"/>
<evidence type="ECO:0000313" key="7">
    <source>
        <dbReference type="Proteomes" id="UP000266673"/>
    </source>
</evidence>
<evidence type="ECO:0000256" key="5">
    <source>
        <dbReference type="SAM" id="MobiDB-lite"/>
    </source>
</evidence>
<dbReference type="InterPro" id="IPR001152">
    <property type="entry name" value="Beta-thymosin"/>
</dbReference>
<evidence type="ECO:0000256" key="4">
    <source>
        <dbReference type="ARBA" id="ARBA00023212"/>
    </source>
</evidence>
<evidence type="ECO:0000256" key="2">
    <source>
        <dbReference type="ARBA" id="ARBA00009511"/>
    </source>
</evidence>